<organism evidence="2 3">
    <name type="scientific">Blautia faecicola</name>
    <dbReference type="NCBI Taxonomy" id="2509240"/>
    <lineage>
        <taxon>Bacteria</taxon>
        <taxon>Bacillati</taxon>
        <taxon>Bacillota</taxon>
        <taxon>Clostridia</taxon>
        <taxon>Lachnospirales</taxon>
        <taxon>Lachnospiraceae</taxon>
        <taxon>Blautia</taxon>
    </lineage>
</organism>
<dbReference type="Proteomes" id="UP000290106">
    <property type="component" value="Unassembled WGS sequence"/>
</dbReference>
<name>A0A4Q1RD20_9FIRM</name>
<feature type="compositionally biased region" description="Basic and acidic residues" evidence="1">
    <location>
        <begin position="1"/>
        <end position="15"/>
    </location>
</feature>
<accession>A0A4Q1RD20</accession>
<feature type="region of interest" description="Disordered" evidence="1">
    <location>
        <begin position="1"/>
        <end position="20"/>
    </location>
</feature>
<dbReference type="AlphaFoldDB" id="A0A4Q1RD20"/>
<feature type="region of interest" description="Disordered" evidence="1">
    <location>
        <begin position="32"/>
        <end position="54"/>
    </location>
</feature>
<dbReference type="OrthoDB" id="2086462at2"/>
<dbReference type="Gene3D" id="3.40.960.10">
    <property type="entry name" value="VSR Endonuclease"/>
    <property type="match status" value="1"/>
</dbReference>
<gene>
    <name evidence="2" type="ORF">ETP43_16280</name>
</gene>
<keyword evidence="3" id="KW-1185">Reference proteome</keyword>
<evidence type="ECO:0000313" key="3">
    <source>
        <dbReference type="Proteomes" id="UP000290106"/>
    </source>
</evidence>
<dbReference type="EMBL" id="SDKC01000002">
    <property type="protein sequence ID" value="RXS72538.1"/>
    <property type="molecule type" value="Genomic_DNA"/>
</dbReference>
<evidence type="ECO:0000256" key="1">
    <source>
        <dbReference type="SAM" id="MobiDB-lite"/>
    </source>
</evidence>
<comment type="caution">
    <text evidence="2">The sequence shown here is derived from an EMBL/GenBank/DDBJ whole genome shotgun (WGS) entry which is preliminary data.</text>
</comment>
<sequence length="252" mass="30033">MIREAFKDEDRRKNENQITLKTALTPANWKKYKKEARKERNYQERKEQKKFQTQNREKLHLAVEHDQYAPDETIPLFIKNAFPLDKEVFKIAGSRKNPLITYHCKRCNEDFSVYWNNYLKRSGHNCASLISSGEAVVASYLKSQDIRFLTQRHTLECINPDTGHVMPYDFEITDKKILIEVQGEQHRTFIERFHVDQEGFEYQLKKDVYKKEFAIRNGYKLVEIWYEDIENGKFKDIINAAIDEKPCTSLIR</sequence>
<dbReference type="RefSeq" id="WP_129259656.1">
    <property type="nucleotide sequence ID" value="NZ_SDKC01000002.1"/>
</dbReference>
<reference evidence="2 3" key="1">
    <citation type="submission" date="2019-01" db="EMBL/GenBank/DDBJ databases">
        <title>Blautia sp. nov. KGMB01111 isolated human feces.</title>
        <authorList>
            <person name="Park J.-E."/>
            <person name="Kim J.-S."/>
            <person name="Park S.-H."/>
        </authorList>
    </citation>
    <scope>NUCLEOTIDE SEQUENCE [LARGE SCALE GENOMIC DNA]</scope>
    <source>
        <strain evidence="2 3">KGMB01111</strain>
    </source>
</reference>
<evidence type="ECO:0008006" key="4">
    <source>
        <dbReference type="Google" id="ProtNLM"/>
    </source>
</evidence>
<feature type="compositionally biased region" description="Basic and acidic residues" evidence="1">
    <location>
        <begin position="36"/>
        <end position="54"/>
    </location>
</feature>
<proteinExistence type="predicted"/>
<evidence type="ECO:0000313" key="2">
    <source>
        <dbReference type="EMBL" id="RXS72538.1"/>
    </source>
</evidence>
<protein>
    <recommendedName>
        <fullName evidence="4">DUF559 domain-containing protein</fullName>
    </recommendedName>
</protein>